<evidence type="ECO:0000256" key="12">
    <source>
        <dbReference type="PIRSR" id="PIRSR000183-3"/>
    </source>
</evidence>
<dbReference type="Proteomes" id="UP000057609">
    <property type="component" value="Chromosome"/>
</dbReference>
<keyword evidence="16" id="KW-1185">Reference proteome</keyword>
<feature type="binding site" evidence="11">
    <location>
        <position position="74"/>
    </location>
    <ligand>
        <name>substrate</name>
    </ligand>
</feature>
<dbReference type="Pfam" id="PF05222">
    <property type="entry name" value="AlaDh_PNT_N"/>
    <property type="match status" value="1"/>
</dbReference>
<dbReference type="CDD" id="cd05305">
    <property type="entry name" value="L-AlaDH"/>
    <property type="match status" value="1"/>
</dbReference>
<feature type="binding site" evidence="12">
    <location>
        <position position="132"/>
    </location>
    <ligand>
        <name>NAD(+)</name>
        <dbReference type="ChEBI" id="CHEBI:57540"/>
    </ligand>
</feature>
<dbReference type="Pfam" id="PF01262">
    <property type="entry name" value="AlaDh_PNT_C"/>
    <property type="match status" value="1"/>
</dbReference>
<dbReference type="GO" id="GO:0042853">
    <property type="term" value="P:L-alanine catabolic process"/>
    <property type="evidence" value="ECO:0007669"/>
    <property type="project" value="InterPro"/>
</dbReference>
<organism evidence="15 16">
    <name type="scientific">Geobacter pickeringii</name>
    <dbReference type="NCBI Taxonomy" id="345632"/>
    <lineage>
        <taxon>Bacteria</taxon>
        <taxon>Pseudomonadati</taxon>
        <taxon>Thermodesulfobacteriota</taxon>
        <taxon>Desulfuromonadia</taxon>
        <taxon>Geobacterales</taxon>
        <taxon>Geobacteraceae</taxon>
        <taxon>Geobacter</taxon>
    </lineage>
</organism>
<dbReference type="InterPro" id="IPR036291">
    <property type="entry name" value="NAD(P)-bd_dom_sf"/>
</dbReference>
<dbReference type="EMBL" id="CP009788">
    <property type="protein sequence ID" value="AJE03921.1"/>
    <property type="molecule type" value="Genomic_DNA"/>
</dbReference>
<dbReference type="PIRSF" id="PIRSF000183">
    <property type="entry name" value="Alanine_dh"/>
    <property type="match status" value="1"/>
</dbReference>
<feature type="binding site" evidence="12">
    <location>
        <position position="201"/>
    </location>
    <ligand>
        <name>NAD(+)</name>
        <dbReference type="ChEBI" id="CHEBI:57540"/>
    </ligand>
</feature>
<feature type="active site" description="Proton donor/acceptor" evidence="10">
    <location>
        <position position="95"/>
    </location>
</feature>
<dbReference type="OrthoDB" id="9804592at2"/>
<comment type="subunit">
    <text evidence="2">Homohexamer.</text>
</comment>
<dbReference type="SMART" id="SM01002">
    <property type="entry name" value="AlaDh_PNT_C"/>
    <property type="match status" value="1"/>
</dbReference>
<evidence type="ECO:0000259" key="13">
    <source>
        <dbReference type="SMART" id="SM01002"/>
    </source>
</evidence>
<protein>
    <recommendedName>
        <fullName evidence="3 9">Alanine dehydrogenase</fullName>
        <ecNumber evidence="3 9">1.4.1.1</ecNumber>
    </recommendedName>
</protein>
<dbReference type="RefSeq" id="WP_039743401.1">
    <property type="nucleotide sequence ID" value="NZ_CP009788.1"/>
</dbReference>
<dbReference type="SMART" id="SM01003">
    <property type="entry name" value="AlaDh_PNT_N"/>
    <property type="match status" value="1"/>
</dbReference>
<feature type="binding site" evidence="12">
    <location>
        <begin position="265"/>
        <end position="268"/>
    </location>
    <ligand>
        <name>NAD(+)</name>
        <dbReference type="ChEBI" id="CHEBI:57540"/>
    </ligand>
</feature>
<feature type="binding site" evidence="12">
    <location>
        <position position="277"/>
    </location>
    <ligand>
        <name>NAD(+)</name>
        <dbReference type="ChEBI" id="CHEBI:57540"/>
    </ligand>
</feature>
<feature type="active site" description="Proton donor/acceptor" evidence="10">
    <location>
        <position position="268"/>
    </location>
</feature>
<dbReference type="AlphaFoldDB" id="A0A0B5BIP6"/>
<dbReference type="PANTHER" id="PTHR42795">
    <property type="entry name" value="ALANINE DEHYDROGENASE"/>
    <property type="match status" value="1"/>
</dbReference>
<dbReference type="NCBIfam" id="TIGR00518">
    <property type="entry name" value="alaDH"/>
    <property type="match status" value="1"/>
</dbReference>
<dbReference type="InterPro" id="IPR007886">
    <property type="entry name" value="AlaDH/PNT_N"/>
</dbReference>
<accession>A0A0B5BIP6</accession>
<evidence type="ECO:0000256" key="10">
    <source>
        <dbReference type="PIRSR" id="PIRSR000183-1"/>
    </source>
</evidence>
<dbReference type="InterPro" id="IPR007698">
    <property type="entry name" value="AlaDH/PNT_NAD(H)-bd"/>
</dbReference>
<reference evidence="15 16" key="1">
    <citation type="journal article" date="2015" name="Genome Announc.">
        <title>Complete Genome of Geobacter pickeringii G13T, a Metal-Reducing Isolate from Sedimentary Kaolin Deposits.</title>
        <authorList>
            <person name="Badalamenti J.P."/>
            <person name="Bond D.R."/>
        </authorList>
    </citation>
    <scope>NUCLEOTIDE SEQUENCE [LARGE SCALE GENOMIC DNA]</scope>
    <source>
        <strain evidence="15 16">G13</strain>
    </source>
</reference>
<evidence type="ECO:0000256" key="6">
    <source>
        <dbReference type="ARBA" id="ARBA00023027"/>
    </source>
</evidence>
<dbReference type="SUPFAM" id="SSF51735">
    <property type="entry name" value="NAD(P)-binding Rossmann-fold domains"/>
    <property type="match status" value="1"/>
</dbReference>
<evidence type="ECO:0000256" key="8">
    <source>
        <dbReference type="ARBA" id="ARBA00060602"/>
    </source>
</evidence>
<gene>
    <name evidence="15" type="ORF">GPICK_11675</name>
</gene>
<evidence type="ECO:0000313" key="15">
    <source>
        <dbReference type="EMBL" id="AJE03921.1"/>
    </source>
</evidence>
<dbReference type="FunFam" id="3.40.50.720:FF:000049">
    <property type="entry name" value="Alanine dehydrogenase"/>
    <property type="match status" value="1"/>
</dbReference>
<keyword evidence="4 12" id="KW-0547">Nucleotide-binding</keyword>
<dbReference type="EC" id="1.4.1.1" evidence="3 9"/>
<feature type="binding site" evidence="12">
    <location>
        <begin position="296"/>
        <end position="299"/>
    </location>
    <ligand>
        <name>NAD(+)</name>
        <dbReference type="ChEBI" id="CHEBI:57540"/>
    </ligand>
</feature>
<dbReference type="SUPFAM" id="SSF52283">
    <property type="entry name" value="Formate/glycerate dehydrogenase catalytic domain-like"/>
    <property type="match status" value="1"/>
</dbReference>
<comment type="catalytic activity">
    <reaction evidence="7">
        <text>L-alanine + NAD(+) + H2O = pyruvate + NH4(+) + NADH + H(+)</text>
        <dbReference type="Rhea" id="RHEA:18405"/>
        <dbReference type="ChEBI" id="CHEBI:15361"/>
        <dbReference type="ChEBI" id="CHEBI:15377"/>
        <dbReference type="ChEBI" id="CHEBI:15378"/>
        <dbReference type="ChEBI" id="CHEBI:28938"/>
        <dbReference type="ChEBI" id="CHEBI:57540"/>
        <dbReference type="ChEBI" id="CHEBI:57945"/>
        <dbReference type="ChEBI" id="CHEBI:57972"/>
        <dbReference type="EC" id="1.4.1.1"/>
    </reaction>
    <physiologicalReaction direction="left-to-right" evidence="7">
        <dbReference type="Rhea" id="RHEA:18406"/>
    </physiologicalReaction>
</comment>
<dbReference type="KEGG" id="gpi:GPICK_11675"/>
<feature type="domain" description="Alanine dehydrogenase/pyridine nucleotide transhydrogenase NAD(H)-binding" evidence="13">
    <location>
        <begin position="147"/>
        <end position="295"/>
    </location>
</feature>
<proteinExistence type="inferred from homology"/>
<feature type="domain" description="Alanine dehydrogenase/pyridine nucleotide transhydrogenase N-terminal" evidence="14">
    <location>
        <begin position="4"/>
        <end position="135"/>
    </location>
</feature>
<feature type="binding site" evidence="11">
    <location>
        <position position="15"/>
    </location>
    <ligand>
        <name>substrate</name>
    </ligand>
</feature>
<keyword evidence="6 9" id="KW-0520">NAD</keyword>
<evidence type="ECO:0000256" key="7">
    <source>
        <dbReference type="ARBA" id="ARBA00050811"/>
    </source>
</evidence>
<dbReference type="Gene3D" id="3.40.50.720">
    <property type="entry name" value="NAD(P)-binding Rossmann-like Domain"/>
    <property type="match status" value="2"/>
</dbReference>
<evidence type="ECO:0000256" key="2">
    <source>
        <dbReference type="ARBA" id="ARBA00011643"/>
    </source>
</evidence>
<evidence type="ECO:0000256" key="9">
    <source>
        <dbReference type="PIRNR" id="PIRNR000183"/>
    </source>
</evidence>
<evidence type="ECO:0000256" key="3">
    <source>
        <dbReference type="ARBA" id="ARBA00012897"/>
    </source>
</evidence>
<comment type="pathway">
    <text evidence="8">Organosulfur degradation; alkanesulfonate degradation.</text>
</comment>
<evidence type="ECO:0000256" key="1">
    <source>
        <dbReference type="ARBA" id="ARBA00005689"/>
    </source>
</evidence>
<dbReference type="InterPro" id="IPR008141">
    <property type="entry name" value="Ala_DH"/>
</dbReference>
<keyword evidence="5 9" id="KW-0560">Oxidoreductase</keyword>
<evidence type="ECO:0000259" key="14">
    <source>
        <dbReference type="SMART" id="SM01003"/>
    </source>
</evidence>
<evidence type="ECO:0000256" key="4">
    <source>
        <dbReference type="ARBA" id="ARBA00022741"/>
    </source>
</evidence>
<evidence type="ECO:0000256" key="5">
    <source>
        <dbReference type="ARBA" id="ARBA00023002"/>
    </source>
</evidence>
<evidence type="ECO:0000256" key="11">
    <source>
        <dbReference type="PIRSR" id="PIRSR000183-2"/>
    </source>
</evidence>
<dbReference type="PANTHER" id="PTHR42795:SF1">
    <property type="entry name" value="ALANINE DEHYDROGENASE"/>
    <property type="match status" value="1"/>
</dbReference>
<dbReference type="GO" id="GO:0005886">
    <property type="term" value="C:plasma membrane"/>
    <property type="evidence" value="ECO:0007669"/>
    <property type="project" value="TreeGrafter"/>
</dbReference>
<sequence>MVIGVPREVKVHEYRVGMTPAGVGELVRGGHRVLVERGAGEGSGFADDDYRQAGGECCGRDELFARSELVVKVKEPLPAEYELLREGQALFTYLHLAPNRPLAELLLRKNVTGLAYETIERGGALPLLAPMSEVAGRMAPLVGAFHLQRIHGGTGVLPCGVPGVAPARALILGAGVVGSGAARLCAGLGMETVVMNRGVERLQRLDELFSGRVRTAVLNRDALREELRQTDLVVGALLVPGGRTPLLIDRELLGTMKRGAVLVDVSVDQGGCAVTSRPTTHDDPVYEVDGVIHYTVANMPGAFPRTSTQALTNATLSYVKALAGQGIEGALRSDPVLAGALNTWRGGVAHRALAQALELPFSPFS</sequence>
<dbReference type="STRING" id="345632.GPICK_11675"/>
<dbReference type="HOGENOM" id="CLU_003376_3_0_7"/>
<dbReference type="GO" id="GO:0000166">
    <property type="term" value="F:nucleotide binding"/>
    <property type="evidence" value="ECO:0007669"/>
    <property type="project" value="UniProtKB-KW"/>
</dbReference>
<name>A0A0B5BIP6_9BACT</name>
<comment type="similarity">
    <text evidence="1 9">Belongs to the AlaDH/PNT family.</text>
</comment>
<dbReference type="GO" id="GO:0000286">
    <property type="term" value="F:alanine dehydrogenase activity"/>
    <property type="evidence" value="ECO:0007669"/>
    <property type="project" value="UniProtKB-UniRule"/>
</dbReference>
<evidence type="ECO:0000313" key="16">
    <source>
        <dbReference type="Proteomes" id="UP000057609"/>
    </source>
</evidence>